<feature type="transmembrane region" description="Helical" evidence="1">
    <location>
        <begin position="108"/>
        <end position="129"/>
    </location>
</feature>
<feature type="transmembrane region" description="Helical" evidence="1">
    <location>
        <begin position="12"/>
        <end position="31"/>
    </location>
</feature>
<keyword evidence="1" id="KW-1133">Transmembrane helix</keyword>
<evidence type="ECO:0000256" key="1">
    <source>
        <dbReference type="SAM" id="Phobius"/>
    </source>
</evidence>
<keyword evidence="3" id="KW-1185">Reference proteome</keyword>
<dbReference type="Proteomes" id="UP001215598">
    <property type="component" value="Unassembled WGS sequence"/>
</dbReference>
<dbReference type="EMBL" id="JARKIB010000206">
    <property type="protein sequence ID" value="KAJ7724007.1"/>
    <property type="molecule type" value="Genomic_DNA"/>
</dbReference>
<keyword evidence="1" id="KW-0812">Transmembrane</keyword>
<sequence>MHLLAMGGKYPTLFFALFFGGLFFTETFVALRTWALGYWPGSTICLPLTNYLAALVAIVGIGTIALMAYTCSLRLTLSIAPNGMLIFFRWLDVTPTSRIIARVTNDSMLIKLIVVVPLFFFSGVLVGLLGA</sequence>
<keyword evidence="1" id="KW-0472">Membrane</keyword>
<evidence type="ECO:0000313" key="2">
    <source>
        <dbReference type="EMBL" id="KAJ7724007.1"/>
    </source>
</evidence>
<proteinExistence type="predicted"/>
<comment type="caution">
    <text evidence="2">The sequence shown here is derived from an EMBL/GenBank/DDBJ whole genome shotgun (WGS) entry which is preliminary data.</text>
</comment>
<dbReference type="AlphaFoldDB" id="A0AAD7MM91"/>
<organism evidence="2 3">
    <name type="scientific">Mycena metata</name>
    <dbReference type="NCBI Taxonomy" id="1033252"/>
    <lineage>
        <taxon>Eukaryota</taxon>
        <taxon>Fungi</taxon>
        <taxon>Dikarya</taxon>
        <taxon>Basidiomycota</taxon>
        <taxon>Agaricomycotina</taxon>
        <taxon>Agaricomycetes</taxon>
        <taxon>Agaricomycetidae</taxon>
        <taxon>Agaricales</taxon>
        <taxon>Marasmiineae</taxon>
        <taxon>Mycenaceae</taxon>
        <taxon>Mycena</taxon>
    </lineage>
</organism>
<accession>A0AAD7MM91</accession>
<reference evidence="2" key="1">
    <citation type="submission" date="2023-03" db="EMBL/GenBank/DDBJ databases">
        <title>Massive genome expansion in bonnet fungi (Mycena s.s.) driven by repeated elements and novel gene families across ecological guilds.</title>
        <authorList>
            <consortium name="Lawrence Berkeley National Laboratory"/>
            <person name="Harder C.B."/>
            <person name="Miyauchi S."/>
            <person name="Viragh M."/>
            <person name="Kuo A."/>
            <person name="Thoen E."/>
            <person name="Andreopoulos B."/>
            <person name="Lu D."/>
            <person name="Skrede I."/>
            <person name="Drula E."/>
            <person name="Henrissat B."/>
            <person name="Morin E."/>
            <person name="Kohler A."/>
            <person name="Barry K."/>
            <person name="LaButti K."/>
            <person name="Morin E."/>
            <person name="Salamov A."/>
            <person name="Lipzen A."/>
            <person name="Mereny Z."/>
            <person name="Hegedus B."/>
            <person name="Baldrian P."/>
            <person name="Stursova M."/>
            <person name="Weitz H."/>
            <person name="Taylor A."/>
            <person name="Grigoriev I.V."/>
            <person name="Nagy L.G."/>
            <person name="Martin F."/>
            <person name="Kauserud H."/>
        </authorList>
    </citation>
    <scope>NUCLEOTIDE SEQUENCE</scope>
    <source>
        <strain evidence="2">CBHHK182m</strain>
    </source>
</reference>
<name>A0AAD7MM91_9AGAR</name>
<gene>
    <name evidence="2" type="ORF">B0H16DRAFT_1895626</name>
</gene>
<protein>
    <submittedName>
        <fullName evidence="2">Uncharacterized protein</fullName>
    </submittedName>
</protein>
<evidence type="ECO:0000313" key="3">
    <source>
        <dbReference type="Proteomes" id="UP001215598"/>
    </source>
</evidence>
<feature type="transmembrane region" description="Helical" evidence="1">
    <location>
        <begin position="51"/>
        <end position="69"/>
    </location>
</feature>